<dbReference type="EMBL" id="QZDT01000001">
    <property type="protein sequence ID" value="NBJ91355.1"/>
    <property type="molecule type" value="Genomic_DNA"/>
</dbReference>
<accession>A0A9X5BCU7</accession>
<name>A0A9X5BCU7_9FIRM</name>
<reference evidence="2" key="1">
    <citation type="submission" date="2018-09" db="EMBL/GenBank/DDBJ databases">
        <title>Murine metabolic-syndrome-specific gut microbial biobank.</title>
        <authorList>
            <person name="Liu C."/>
        </authorList>
    </citation>
    <scope>NUCLEOTIDE SEQUENCE</scope>
    <source>
        <strain evidence="2">D42-62</strain>
    </source>
</reference>
<evidence type="ECO:0000313" key="2">
    <source>
        <dbReference type="EMBL" id="NBJ91355.1"/>
    </source>
</evidence>
<protein>
    <submittedName>
        <fullName evidence="2">Class I SAM-dependent methyltransferase</fullName>
    </submittedName>
</protein>
<evidence type="ECO:0000256" key="1">
    <source>
        <dbReference type="ARBA" id="ARBA00022679"/>
    </source>
</evidence>
<dbReference type="Gene3D" id="3.40.50.150">
    <property type="entry name" value="Vaccinia Virus protein VP39"/>
    <property type="match status" value="1"/>
</dbReference>
<dbReference type="GO" id="GO:0032259">
    <property type="term" value="P:methylation"/>
    <property type="evidence" value="ECO:0007669"/>
    <property type="project" value="UniProtKB-KW"/>
</dbReference>
<dbReference type="AlphaFoldDB" id="A0A9X5BCU7"/>
<dbReference type="PANTHER" id="PTHR43861">
    <property type="entry name" value="TRANS-ACONITATE 2-METHYLTRANSFERASE-RELATED"/>
    <property type="match status" value="1"/>
</dbReference>
<dbReference type="Proteomes" id="UP001154420">
    <property type="component" value="Unassembled WGS sequence"/>
</dbReference>
<dbReference type="GO" id="GO:0008168">
    <property type="term" value="F:methyltransferase activity"/>
    <property type="evidence" value="ECO:0007669"/>
    <property type="project" value="UniProtKB-KW"/>
</dbReference>
<dbReference type="CDD" id="cd02440">
    <property type="entry name" value="AdoMet_MTases"/>
    <property type="match status" value="1"/>
</dbReference>
<dbReference type="SUPFAM" id="SSF53335">
    <property type="entry name" value="S-adenosyl-L-methionine-dependent methyltransferases"/>
    <property type="match status" value="1"/>
</dbReference>
<organism evidence="2 3">
    <name type="scientific">Parablautia muri</name>
    <dbReference type="NCBI Taxonomy" id="2320879"/>
    <lineage>
        <taxon>Bacteria</taxon>
        <taxon>Bacillati</taxon>
        <taxon>Bacillota</taxon>
        <taxon>Clostridia</taxon>
        <taxon>Lachnospirales</taxon>
        <taxon>Lachnospiraceae</taxon>
        <taxon>Parablautia</taxon>
    </lineage>
</organism>
<keyword evidence="3" id="KW-1185">Reference proteome</keyword>
<gene>
    <name evidence="2" type="ORF">D5281_01825</name>
</gene>
<evidence type="ECO:0000313" key="3">
    <source>
        <dbReference type="Proteomes" id="UP001154420"/>
    </source>
</evidence>
<dbReference type="Pfam" id="PF13489">
    <property type="entry name" value="Methyltransf_23"/>
    <property type="match status" value="1"/>
</dbReference>
<keyword evidence="1" id="KW-0808">Transferase</keyword>
<comment type="caution">
    <text evidence="2">The sequence shown here is derived from an EMBL/GenBank/DDBJ whole genome shotgun (WGS) entry which is preliminary data.</text>
</comment>
<dbReference type="InterPro" id="IPR029063">
    <property type="entry name" value="SAM-dependent_MTases_sf"/>
</dbReference>
<keyword evidence="2" id="KW-0489">Methyltransferase</keyword>
<dbReference type="PANTHER" id="PTHR43861:SF3">
    <property type="entry name" value="PUTATIVE (AFU_ORTHOLOGUE AFUA_2G14390)-RELATED"/>
    <property type="match status" value="1"/>
</dbReference>
<proteinExistence type="predicted"/>
<sequence length="253" mass="29255">MLRNKDIERGRVMNYRDKIYEGYDKDLQKRMSLSTVEKERKMISKYVKRNYLRYIPKDKNITILDLGCGMGHYLAVLQDMGYSNVKGVDISEGNVRFCKADGLDVVCQDAEEYLNTHKNQYDVIIFNDVIEHFKKEEVMPLLVLIKESLKDGGIVITKTDNEANPFCGISGRYMDFTHELGFVSLSLQQIYEAAEFKNVEVIGADIYVWGGVVSYLVKIISKIVYFVHYLLCCMAGRWSIRIFEKCIICKAEK</sequence>